<comment type="subunit">
    <text evidence="9">Component of the TIM22 complex.</text>
</comment>
<keyword evidence="3" id="KW-0812">Transmembrane</keyword>
<dbReference type="GO" id="GO:0008320">
    <property type="term" value="F:protein transmembrane transporter activity"/>
    <property type="evidence" value="ECO:0007669"/>
    <property type="project" value="UniProtKB-UniRule"/>
</dbReference>
<reference evidence="11" key="1">
    <citation type="submission" date="2025-08" db="UniProtKB">
        <authorList>
            <consortium name="RefSeq"/>
        </authorList>
    </citation>
    <scope>IDENTIFICATION</scope>
</reference>
<evidence type="ECO:0000256" key="9">
    <source>
        <dbReference type="RuleBase" id="RU367038"/>
    </source>
</evidence>
<dbReference type="GO" id="GO:0042721">
    <property type="term" value="C:TIM22 mitochondrial import inner membrane insertion complex"/>
    <property type="evidence" value="ECO:0007669"/>
    <property type="project" value="UniProtKB-UniRule"/>
</dbReference>
<evidence type="ECO:0000256" key="3">
    <source>
        <dbReference type="ARBA" id="ARBA00022692"/>
    </source>
</evidence>
<evidence type="ECO:0000256" key="5">
    <source>
        <dbReference type="ARBA" id="ARBA00022989"/>
    </source>
</evidence>
<protein>
    <recommendedName>
        <fullName evidence="9">Mitochondrial import inner membrane translocase subunit TIM22</fullName>
    </recommendedName>
</protein>
<evidence type="ECO:0000256" key="7">
    <source>
        <dbReference type="ARBA" id="ARBA00023136"/>
    </source>
</evidence>
<dbReference type="Pfam" id="PF02466">
    <property type="entry name" value="Tim17"/>
    <property type="match status" value="1"/>
</dbReference>
<keyword evidence="9" id="KW-0653">Protein transport</keyword>
<keyword evidence="5" id="KW-1133">Transmembrane helix</keyword>
<accession>A0AAJ6VXK9</accession>
<dbReference type="PANTHER" id="PTHR14110:SF0">
    <property type="entry name" value="MITOCHONDRIAL IMPORT INNER MEMBRANE TRANSLOCASE SUBUNIT TIM22"/>
    <property type="match status" value="1"/>
</dbReference>
<evidence type="ECO:0000256" key="8">
    <source>
        <dbReference type="ARBA" id="ARBA00024713"/>
    </source>
</evidence>
<dbReference type="RefSeq" id="XP_003742668.1">
    <property type="nucleotide sequence ID" value="XM_003742620.1"/>
</dbReference>
<dbReference type="KEGG" id="goe:100898692"/>
<keyword evidence="4 9" id="KW-0999">Mitochondrion inner membrane</keyword>
<name>A0AAJ6VXK9_9ACAR</name>
<evidence type="ECO:0000256" key="4">
    <source>
        <dbReference type="ARBA" id="ARBA00022792"/>
    </source>
</evidence>
<dbReference type="GeneID" id="100898692"/>
<sequence length="180" mass="19359">MEDPQPPLSFAELRTLVMDPDRPKRMFLSTGIALPGANVIKTPEEVRVERFFESCVFKTGLSFAAGGVFGGAMGLFASSVNPNFTIDPAKQSVRDIFREMKTTTVGYAKNFAMVGAMFAAVECTIESCRATTDWKNGTMAGGITGGLIGLRAGIKPGVVGAAGFAVFSTLIDYYFRHHGW</sequence>
<gene>
    <name evidence="11" type="primary">LOC100898692</name>
</gene>
<evidence type="ECO:0000256" key="1">
    <source>
        <dbReference type="ARBA" id="ARBA00004448"/>
    </source>
</evidence>
<proteinExistence type="inferred from homology"/>
<comment type="function">
    <text evidence="8 9">Essential core component of the TIM22 complex, a complex that mediates the import and insertion of multi-pass transmembrane proteins into the mitochondrial inner membrane. In the TIM22 complex, it constitutes the voltage-activated and signal-gated channel. Forms a twin-pore translocase that uses the membrane potential as external driving force in 2 voltage-dependent steps.</text>
</comment>
<dbReference type="Proteomes" id="UP000694867">
    <property type="component" value="Unplaced"/>
</dbReference>
<comment type="subcellular location">
    <subcellularLocation>
        <location evidence="1 9">Mitochondrion inner membrane</location>
        <topology evidence="1 9">Multi-pass membrane protein</topology>
    </subcellularLocation>
</comment>
<keyword evidence="10" id="KW-1185">Reference proteome</keyword>
<keyword evidence="6 9" id="KW-0496">Mitochondrion</keyword>
<evidence type="ECO:0000313" key="10">
    <source>
        <dbReference type="Proteomes" id="UP000694867"/>
    </source>
</evidence>
<comment type="similarity">
    <text evidence="2 9">Belongs to the Tim17/Tim22/Tim23 family.</text>
</comment>
<dbReference type="AlphaFoldDB" id="A0AAJ6VXK9"/>
<keyword evidence="7" id="KW-0472">Membrane</keyword>
<dbReference type="GO" id="GO:0030943">
    <property type="term" value="F:mitochondrion targeting sequence binding"/>
    <property type="evidence" value="ECO:0007669"/>
    <property type="project" value="TreeGrafter"/>
</dbReference>
<evidence type="ECO:0000313" key="11">
    <source>
        <dbReference type="RefSeq" id="XP_003742668.1"/>
    </source>
</evidence>
<evidence type="ECO:0000256" key="6">
    <source>
        <dbReference type="ARBA" id="ARBA00023128"/>
    </source>
</evidence>
<keyword evidence="9" id="KW-0813">Transport</keyword>
<dbReference type="PANTHER" id="PTHR14110">
    <property type="entry name" value="MITOCHONDRIAL IMPORT INNER MEMBRANE TRANSLOCASE SUBUNIT TIM22"/>
    <property type="match status" value="1"/>
</dbReference>
<dbReference type="InterPro" id="IPR039175">
    <property type="entry name" value="TIM22"/>
</dbReference>
<organism evidence="10 11">
    <name type="scientific">Galendromus occidentalis</name>
    <name type="common">western predatory mite</name>
    <dbReference type="NCBI Taxonomy" id="34638"/>
    <lineage>
        <taxon>Eukaryota</taxon>
        <taxon>Metazoa</taxon>
        <taxon>Ecdysozoa</taxon>
        <taxon>Arthropoda</taxon>
        <taxon>Chelicerata</taxon>
        <taxon>Arachnida</taxon>
        <taxon>Acari</taxon>
        <taxon>Parasitiformes</taxon>
        <taxon>Mesostigmata</taxon>
        <taxon>Gamasina</taxon>
        <taxon>Phytoseioidea</taxon>
        <taxon>Phytoseiidae</taxon>
        <taxon>Typhlodrominae</taxon>
        <taxon>Galendromus</taxon>
    </lineage>
</organism>
<dbReference type="GO" id="GO:0045039">
    <property type="term" value="P:protein insertion into mitochondrial inner membrane"/>
    <property type="evidence" value="ECO:0007669"/>
    <property type="project" value="UniProtKB-UniRule"/>
</dbReference>
<keyword evidence="9" id="KW-0811">Translocation</keyword>
<evidence type="ECO:0000256" key="2">
    <source>
        <dbReference type="ARBA" id="ARBA00008444"/>
    </source>
</evidence>